<dbReference type="PANTHER" id="PTHR10625">
    <property type="entry name" value="HISTONE DEACETYLASE HDAC1-RELATED"/>
    <property type="match status" value="1"/>
</dbReference>
<reference evidence="3 4" key="1">
    <citation type="submission" date="2020-08" db="EMBL/GenBank/DDBJ databases">
        <title>Genomic Encyclopedia of Type Strains, Phase IV (KMG-IV): sequencing the most valuable type-strain genomes for metagenomic binning, comparative biology and taxonomic classification.</title>
        <authorList>
            <person name="Goeker M."/>
        </authorList>
    </citation>
    <scope>NUCLEOTIDE SEQUENCE [LARGE SCALE GENOMIC DNA]</scope>
    <source>
        <strain evidence="3 4">DSM 26723</strain>
    </source>
</reference>
<evidence type="ECO:0000313" key="3">
    <source>
        <dbReference type="EMBL" id="MBB6093730.1"/>
    </source>
</evidence>
<evidence type="ECO:0000259" key="2">
    <source>
        <dbReference type="Pfam" id="PF00850"/>
    </source>
</evidence>
<dbReference type="EMBL" id="JACHHZ010000003">
    <property type="protein sequence ID" value="MBB6093730.1"/>
    <property type="molecule type" value="Genomic_DNA"/>
</dbReference>
<dbReference type="InterPro" id="IPR000286">
    <property type="entry name" value="HDACs"/>
</dbReference>
<dbReference type="Pfam" id="PF00850">
    <property type="entry name" value="Hist_deacetyl"/>
    <property type="match status" value="1"/>
</dbReference>
<sequence length="371" mass="40084">MIAAPRTGFVFEELYLWHHTGAPAGVMPHGLTVEPGEHLESPQSKRRIRNVLEVSGLLDSLVRVRAEYVDEDYLTRFHTRDHVSRVRELSKGNGGDAGIMTPFGRGGFDIARLSAGGTKCAVESVLTGTVDNAYALVRPPGHHAERDQGRGFCLFGNIALAVMHARAAHGVGRVAVVDWDVHHGNGTEQAFYEERDVLTLSIHQDGLFPRDTGGLASNGAGAGKGSNLNLPLPPGSGEGAYLAAFERVVIPALHRFKPELIVVASGFDAAGMDPLGRMMLHSDVYRAMTRMLLIAARELCNGRLVLSHEGGYSPWQAPYCALAVMEELSGIRTGMDDPFLPMVRGWAQQDLQPHQAAAIDMAARLVDSIAK</sequence>
<dbReference type="PRINTS" id="PR01270">
    <property type="entry name" value="HDASUPER"/>
</dbReference>
<gene>
    <name evidence="3" type="ORF">HNQ60_002611</name>
</gene>
<dbReference type="RefSeq" id="WP_184332397.1">
    <property type="nucleotide sequence ID" value="NZ_JACHHZ010000003.1"/>
</dbReference>
<proteinExistence type="inferred from homology"/>
<accession>A0A841HN80</accession>
<dbReference type="InterPro" id="IPR023696">
    <property type="entry name" value="Ureohydrolase_dom_sf"/>
</dbReference>
<evidence type="ECO:0000256" key="1">
    <source>
        <dbReference type="ARBA" id="ARBA00005947"/>
    </source>
</evidence>
<dbReference type="GO" id="GO:0005737">
    <property type="term" value="C:cytoplasm"/>
    <property type="evidence" value="ECO:0007669"/>
    <property type="project" value="TreeGrafter"/>
</dbReference>
<comment type="similarity">
    <text evidence="1">Belongs to the histone deacetylase family.</text>
</comment>
<keyword evidence="4" id="KW-1185">Reference proteome</keyword>
<name>A0A841HN80_9GAMM</name>
<dbReference type="Gene3D" id="3.40.800.20">
    <property type="entry name" value="Histone deacetylase domain"/>
    <property type="match status" value="1"/>
</dbReference>
<dbReference type="InterPro" id="IPR037138">
    <property type="entry name" value="His_deacetylse_dom_sf"/>
</dbReference>
<dbReference type="CDD" id="cd09996">
    <property type="entry name" value="HDAC_classII_1"/>
    <property type="match status" value="1"/>
</dbReference>
<dbReference type="SUPFAM" id="SSF52768">
    <property type="entry name" value="Arginase/deacetylase"/>
    <property type="match status" value="1"/>
</dbReference>
<protein>
    <submittedName>
        <fullName evidence="3">Acetoin utilization deacetylase AcuC-like enzyme</fullName>
    </submittedName>
</protein>
<dbReference type="GO" id="GO:0004407">
    <property type="term" value="F:histone deacetylase activity"/>
    <property type="evidence" value="ECO:0007669"/>
    <property type="project" value="TreeGrafter"/>
</dbReference>
<organism evidence="3 4">
    <name type="scientific">Povalibacter uvarum</name>
    <dbReference type="NCBI Taxonomy" id="732238"/>
    <lineage>
        <taxon>Bacteria</taxon>
        <taxon>Pseudomonadati</taxon>
        <taxon>Pseudomonadota</taxon>
        <taxon>Gammaproteobacteria</taxon>
        <taxon>Steroidobacterales</taxon>
        <taxon>Steroidobacteraceae</taxon>
        <taxon>Povalibacter</taxon>
    </lineage>
</organism>
<dbReference type="PANTHER" id="PTHR10625:SF31">
    <property type="entry name" value="HISTONE DEACETYLASE DOMAIN-CONTAINING PROTEIN"/>
    <property type="match status" value="1"/>
</dbReference>
<dbReference type="InterPro" id="IPR023801">
    <property type="entry name" value="His_deacetylse_dom"/>
</dbReference>
<feature type="domain" description="Histone deacetylase" evidence="2">
    <location>
        <begin position="38"/>
        <end position="327"/>
    </location>
</feature>
<comment type="caution">
    <text evidence="3">The sequence shown here is derived from an EMBL/GenBank/DDBJ whole genome shotgun (WGS) entry which is preliminary data.</text>
</comment>
<dbReference type="Proteomes" id="UP000588068">
    <property type="component" value="Unassembled WGS sequence"/>
</dbReference>
<dbReference type="AlphaFoldDB" id="A0A841HN80"/>
<evidence type="ECO:0000313" key="4">
    <source>
        <dbReference type="Proteomes" id="UP000588068"/>
    </source>
</evidence>
<dbReference type="GO" id="GO:0040029">
    <property type="term" value="P:epigenetic regulation of gene expression"/>
    <property type="evidence" value="ECO:0007669"/>
    <property type="project" value="TreeGrafter"/>
</dbReference>